<evidence type="ECO:0000259" key="1">
    <source>
        <dbReference type="PROSITE" id="PS50057"/>
    </source>
</evidence>
<dbReference type="WBParaSite" id="ALUE_0000198601-mRNA-1">
    <property type="protein sequence ID" value="ALUE_0000198601-mRNA-1"/>
    <property type="gene ID" value="ALUE_0000198601"/>
</dbReference>
<sequence>MKYFFFQRVYFQFFSFSSFFDFLLDKMSVSYFY</sequence>
<evidence type="ECO:0000313" key="3">
    <source>
        <dbReference type="WBParaSite" id="ALUE_0000198601-mRNA-1"/>
    </source>
</evidence>
<keyword evidence="2" id="KW-1185">Reference proteome</keyword>
<name>A0A0M3HKE1_ASCLU</name>
<protein>
    <submittedName>
        <fullName evidence="3">FERM domain-containing protein</fullName>
    </submittedName>
</protein>
<proteinExistence type="predicted"/>
<evidence type="ECO:0000313" key="2">
    <source>
        <dbReference type="Proteomes" id="UP000036681"/>
    </source>
</evidence>
<accession>A0A0M3HKE1</accession>
<reference evidence="3" key="1">
    <citation type="submission" date="2017-02" db="UniProtKB">
        <authorList>
            <consortium name="WormBaseParasite"/>
        </authorList>
    </citation>
    <scope>IDENTIFICATION</scope>
</reference>
<feature type="domain" description="FERM" evidence="1">
    <location>
        <begin position="1"/>
        <end position="33"/>
    </location>
</feature>
<dbReference type="AlphaFoldDB" id="A0A0M3HKE1"/>
<dbReference type="Proteomes" id="UP000036681">
    <property type="component" value="Unplaced"/>
</dbReference>
<organism evidence="2 3">
    <name type="scientific">Ascaris lumbricoides</name>
    <name type="common">Giant roundworm</name>
    <dbReference type="NCBI Taxonomy" id="6252"/>
    <lineage>
        <taxon>Eukaryota</taxon>
        <taxon>Metazoa</taxon>
        <taxon>Ecdysozoa</taxon>
        <taxon>Nematoda</taxon>
        <taxon>Chromadorea</taxon>
        <taxon>Rhabditida</taxon>
        <taxon>Spirurina</taxon>
        <taxon>Ascaridomorpha</taxon>
        <taxon>Ascaridoidea</taxon>
        <taxon>Ascarididae</taxon>
        <taxon>Ascaris</taxon>
    </lineage>
</organism>
<dbReference type="PROSITE" id="PS50057">
    <property type="entry name" value="FERM_3"/>
    <property type="match status" value="1"/>
</dbReference>
<dbReference type="InterPro" id="IPR000299">
    <property type="entry name" value="FERM_domain"/>
</dbReference>